<comment type="cofactor">
    <cofactor evidence="1">
        <name>FMN</name>
        <dbReference type="ChEBI" id="CHEBI:58210"/>
    </cofactor>
</comment>
<evidence type="ECO:0000259" key="10">
    <source>
        <dbReference type="Pfam" id="PF00724"/>
    </source>
</evidence>
<dbReference type="InterPro" id="IPR013785">
    <property type="entry name" value="Aldolase_TIM"/>
</dbReference>
<comment type="similarity">
    <text evidence="3">In the N-terminal section; belongs to the NADH:flavin oxidoreductase/NADH oxidase family.</text>
</comment>
<proteinExistence type="inferred from homology"/>
<keyword evidence="8" id="KW-0408">Iron</keyword>
<dbReference type="AlphaFoldDB" id="A0A382A355"/>
<protein>
    <recommendedName>
        <fullName evidence="13">NADH:flavin oxidoreductase/NADH oxidase N-terminal domain-containing protein</fullName>
    </recommendedName>
</protein>
<keyword evidence="6" id="KW-0479">Metal-binding</keyword>
<evidence type="ECO:0008006" key="13">
    <source>
        <dbReference type="Google" id="ProtNLM"/>
    </source>
</evidence>
<evidence type="ECO:0000256" key="6">
    <source>
        <dbReference type="ARBA" id="ARBA00022723"/>
    </source>
</evidence>
<keyword evidence="9" id="KW-0411">Iron-sulfur</keyword>
<gene>
    <name evidence="12" type="ORF">METZ01_LOCUS148426</name>
</gene>
<evidence type="ECO:0000256" key="2">
    <source>
        <dbReference type="ARBA" id="ARBA00001966"/>
    </source>
</evidence>
<dbReference type="PANTHER" id="PTHR42917:SF2">
    <property type="entry name" value="2,4-DIENOYL-COA REDUCTASE [(2E)-ENOYL-COA-PRODUCING]"/>
    <property type="match status" value="1"/>
</dbReference>
<dbReference type="SUPFAM" id="SSF51905">
    <property type="entry name" value="FAD/NAD(P)-binding domain"/>
    <property type="match status" value="1"/>
</dbReference>
<dbReference type="InterPro" id="IPR001155">
    <property type="entry name" value="OxRdtase_FMN_N"/>
</dbReference>
<name>A0A382A355_9ZZZZ</name>
<reference evidence="12" key="1">
    <citation type="submission" date="2018-05" db="EMBL/GenBank/DDBJ databases">
        <authorList>
            <person name="Lanie J.A."/>
            <person name="Ng W.-L."/>
            <person name="Kazmierczak K.M."/>
            <person name="Andrzejewski T.M."/>
            <person name="Davidsen T.M."/>
            <person name="Wayne K.J."/>
            <person name="Tettelin H."/>
            <person name="Glass J.I."/>
            <person name="Rusch D."/>
            <person name="Podicherti R."/>
            <person name="Tsui H.-C.T."/>
            <person name="Winkler M.E."/>
        </authorList>
    </citation>
    <scope>NUCLEOTIDE SEQUENCE</scope>
</reference>
<dbReference type="InterPro" id="IPR023753">
    <property type="entry name" value="FAD/NAD-binding_dom"/>
</dbReference>
<dbReference type="GO" id="GO:0008670">
    <property type="term" value="F:2,4-dienoyl-CoA reductase (NADPH) activity"/>
    <property type="evidence" value="ECO:0007669"/>
    <property type="project" value="TreeGrafter"/>
</dbReference>
<dbReference type="GO" id="GO:0010181">
    <property type="term" value="F:FMN binding"/>
    <property type="evidence" value="ECO:0007669"/>
    <property type="project" value="InterPro"/>
</dbReference>
<keyword evidence="4" id="KW-0285">Flavoprotein</keyword>
<dbReference type="SUPFAM" id="SSF51395">
    <property type="entry name" value="FMN-linked oxidoreductases"/>
    <property type="match status" value="1"/>
</dbReference>
<feature type="domain" description="NADH:flavin oxidoreductase/NADH oxidase N-terminal" evidence="10">
    <location>
        <begin position="13"/>
        <end position="347"/>
    </location>
</feature>
<sequence>MSTHVSQTAFPHLFSPFQLGSMRLKNRIFVPSHGTRHARNHQVSDELMAYYEARAQGGVGMIFTEVCSVHASYDMPNRISLTRDEYIPGIKRLADMCHSHDCAIVVQLYHPGRIPSQSIDGSRLVAYAPSEVMDEQHRFQPYPMPTDLVSEVAESFAEAARRAFEAGCDGIEIIGSMGYLVAQFLNPRTNLRRDEYGGSLDGRLKFLRDIIAESRRRTSSTFLIGVRISADEMDHDGLRPKEIHEICRALDEDGQIGFLDIIAGSAASVAGWIHVVPPMFVKHGYLAASARAIKEQVQVPVFVAGRINQPQVAEQIIENGDADLCGMVRATICDPEFANKAREGRTEDIRACIGCNQACIGHGLGEFGISCIQRPETGRELLYGVRQPATPIREVLVIGGGPAGLKAAAVAAERGHRVTLCERDPYLGGQILLAQSLPGRAEFGGIITNLSRECELAGVTLQTNTPVTVETVDASRAEIVILATGAVPTEANIEGAEEGNIVDAWSVINETTEVGGSVVIADARCDWIGLGVAEKLARAGCSVRLVVNGAVPGDGIHFVTRNMWIGTLHQLGVEMIPFARLFGIDDHHAYFQHTVNSDPMVLDDVDTVVTVSPNQRVECLATELSHTGQEIHLIGDCLSPRTAEEAVLDGLRIGAAI</sequence>
<evidence type="ECO:0000256" key="1">
    <source>
        <dbReference type="ARBA" id="ARBA00001917"/>
    </source>
</evidence>
<evidence type="ECO:0000256" key="3">
    <source>
        <dbReference type="ARBA" id="ARBA00011048"/>
    </source>
</evidence>
<evidence type="ECO:0000256" key="5">
    <source>
        <dbReference type="ARBA" id="ARBA00022643"/>
    </source>
</evidence>
<dbReference type="InterPro" id="IPR036188">
    <property type="entry name" value="FAD/NAD-bd_sf"/>
</dbReference>
<dbReference type="Pfam" id="PF07992">
    <property type="entry name" value="Pyr_redox_2"/>
    <property type="match status" value="1"/>
</dbReference>
<dbReference type="PRINTS" id="PR00368">
    <property type="entry name" value="FADPNR"/>
</dbReference>
<dbReference type="Pfam" id="PF00724">
    <property type="entry name" value="Oxidored_FMN"/>
    <property type="match status" value="1"/>
</dbReference>
<dbReference type="GO" id="GO:0033543">
    <property type="term" value="P:fatty acid beta-oxidation, unsaturated, even number, reductase/isomerase pathway"/>
    <property type="evidence" value="ECO:0007669"/>
    <property type="project" value="TreeGrafter"/>
</dbReference>
<evidence type="ECO:0000313" key="12">
    <source>
        <dbReference type="EMBL" id="SVA95572.1"/>
    </source>
</evidence>
<feature type="domain" description="FAD/NAD(P)-binding" evidence="11">
    <location>
        <begin position="394"/>
        <end position="609"/>
    </location>
</feature>
<dbReference type="GO" id="GO:0046872">
    <property type="term" value="F:metal ion binding"/>
    <property type="evidence" value="ECO:0007669"/>
    <property type="project" value="UniProtKB-KW"/>
</dbReference>
<organism evidence="12">
    <name type="scientific">marine metagenome</name>
    <dbReference type="NCBI Taxonomy" id="408172"/>
    <lineage>
        <taxon>unclassified sequences</taxon>
        <taxon>metagenomes</taxon>
        <taxon>ecological metagenomes</taxon>
    </lineage>
</organism>
<dbReference type="SUPFAM" id="SSF51971">
    <property type="entry name" value="Nucleotide-binding domain"/>
    <property type="match status" value="1"/>
</dbReference>
<evidence type="ECO:0000259" key="11">
    <source>
        <dbReference type="Pfam" id="PF07992"/>
    </source>
</evidence>
<dbReference type="PANTHER" id="PTHR42917">
    <property type="entry name" value="2,4-DIENOYL-COA REDUCTASE"/>
    <property type="match status" value="1"/>
</dbReference>
<dbReference type="GO" id="GO:0051536">
    <property type="term" value="F:iron-sulfur cluster binding"/>
    <property type="evidence" value="ECO:0007669"/>
    <property type="project" value="UniProtKB-KW"/>
</dbReference>
<evidence type="ECO:0000256" key="7">
    <source>
        <dbReference type="ARBA" id="ARBA00023002"/>
    </source>
</evidence>
<dbReference type="Gene3D" id="3.50.50.60">
    <property type="entry name" value="FAD/NAD(P)-binding domain"/>
    <property type="match status" value="1"/>
</dbReference>
<evidence type="ECO:0000256" key="8">
    <source>
        <dbReference type="ARBA" id="ARBA00023004"/>
    </source>
</evidence>
<dbReference type="EMBL" id="UINC01023598">
    <property type="protein sequence ID" value="SVA95572.1"/>
    <property type="molecule type" value="Genomic_DNA"/>
</dbReference>
<keyword evidence="7" id="KW-0560">Oxidoreductase</keyword>
<comment type="cofactor">
    <cofactor evidence="2">
        <name>[4Fe-4S] cluster</name>
        <dbReference type="ChEBI" id="CHEBI:49883"/>
    </cofactor>
</comment>
<evidence type="ECO:0000256" key="4">
    <source>
        <dbReference type="ARBA" id="ARBA00022630"/>
    </source>
</evidence>
<evidence type="ECO:0000256" key="9">
    <source>
        <dbReference type="ARBA" id="ARBA00023014"/>
    </source>
</evidence>
<dbReference type="InterPro" id="IPR051793">
    <property type="entry name" value="NADH:flavin_oxidoreductase"/>
</dbReference>
<dbReference type="Gene3D" id="3.20.20.70">
    <property type="entry name" value="Aldolase class I"/>
    <property type="match status" value="1"/>
</dbReference>
<accession>A0A382A355</accession>
<dbReference type="Gene3D" id="3.40.50.720">
    <property type="entry name" value="NAD(P)-binding Rossmann-like Domain"/>
    <property type="match status" value="1"/>
</dbReference>
<keyword evidence="5" id="KW-0288">FMN</keyword>